<dbReference type="CDD" id="cd00879">
    <property type="entry name" value="Sar1"/>
    <property type="match status" value="1"/>
</dbReference>
<evidence type="ECO:0000313" key="25">
    <source>
        <dbReference type="Proteomes" id="UP001302812"/>
    </source>
</evidence>
<dbReference type="GO" id="GO:0000139">
    <property type="term" value="C:Golgi membrane"/>
    <property type="evidence" value="ECO:0007669"/>
    <property type="project" value="UniProtKB-SubCell"/>
</dbReference>
<keyword evidence="8 19" id="KW-0547">Nucleotide-binding</keyword>
<feature type="region of interest" description="Disordered" evidence="23">
    <location>
        <begin position="652"/>
        <end position="674"/>
    </location>
</feature>
<feature type="region of interest" description="Disordered" evidence="23">
    <location>
        <begin position="558"/>
        <end position="628"/>
    </location>
</feature>
<feature type="binding site" evidence="20">
    <location>
        <position position="807"/>
    </location>
    <ligand>
        <name>GTP</name>
        <dbReference type="ChEBI" id="CHEBI:37565"/>
    </ligand>
</feature>
<dbReference type="PANTHER" id="PTHR45684">
    <property type="entry name" value="RE74312P"/>
    <property type="match status" value="1"/>
</dbReference>
<evidence type="ECO:0000256" key="2">
    <source>
        <dbReference type="ARBA" id="ARBA00004299"/>
    </source>
</evidence>
<feature type="binding site" evidence="21">
    <location>
        <position position="768"/>
    </location>
    <ligand>
        <name>Mg(2+)</name>
        <dbReference type="ChEBI" id="CHEBI:18420"/>
    </ligand>
</feature>
<evidence type="ECO:0000256" key="22">
    <source>
        <dbReference type="RuleBase" id="RU003926"/>
    </source>
</evidence>
<dbReference type="PROSITE" id="PS51422">
    <property type="entry name" value="SAR1"/>
    <property type="match status" value="1"/>
</dbReference>
<dbReference type="GO" id="GO:0012507">
    <property type="term" value="C:ER to Golgi transport vesicle membrane"/>
    <property type="evidence" value="ECO:0007669"/>
    <property type="project" value="UniProtKB-SubCell"/>
</dbReference>
<feature type="compositionally biased region" description="Acidic residues" evidence="23">
    <location>
        <begin position="28"/>
        <end position="41"/>
    </location>
</feature>
<keyword evidence="14 20" id="KW-0342">GTP-binding</keyword>
<dbReference type="PROSITE" id="PS51417">
    <property type="entry name" value="ARF"/>
    <property type="match status" value="1"/>
</dbReference>
<dbReference type="InterPro" id="IPR006687">
    <property type="entry name" value="Small_GTPase_SAR1"/>
</dbReference>
<dbReference type="GO" id="GO:0006886">
    <property type="term" value="P:intracellular protein transport"/>
    <property type="evidence" value="ECO:0007669"/>
    <property type="project" value="InterPro"/>
</dbReference>
<dbReference type="SUPFAM" id="SSF52540">
    <property type="entry name" value="P-loop containing nucleoside triphosphate hydrolases"/>
    <property type="match status" value="1"/>
</dbReference>
<dbReference type="InterPro" id="IPR027417">
    <property type="entry name" value="P-loop_NTPase"/>
</dbReference>
<feature type="compositionally biased region" description="Polar residues" evidence="23">
    <location>
        <begin position="11"/>
        <end position="25"/>
    </location>
</feature>
<keyword evidence="15" id="KW-0472">Membrane</keyword>
<sequence>MENQAPRDHATSNVLAWTATHSANVEPSVEEDAGADADEPPDNIASTSISKHFQRTPIRRSSEQHESLLTKALQVQSDDEANDSGSVRRPTRRRSITSTTSLASTVELTCGTGITTPARTSSPSPRLCSTGFIPLDAATVGGAKDPAVHALEKKRCISFACAAKPSSNDKPSKGPVFKAVRDNVGMEETPKKICIKFACPPQPTRVTDTQKRELPRPLTPVPRFLPSTPKGSPALEKRRSSSTVRALRTLTPRKSPSSPVTTRKKWITAEPHDLKSECVRFHEFASDEPQEDDWIRRDDTCPKPKLTINDTLKKENAIRKLGKEAEEEADFEEEVEDEEGEEEVEEEYLIDDEDADDADDDDLDADDGGDSDDAADGEETVEGLTDDADTEERWDEGASDGYKTDNETGFAESDDEDDGLVLWTARVGYYQSLSGAASGSRKLSPGENSDSSAYSNRDAGRSRRKKRSRTPAIDFRPPTPELPDSTDFVCGTLDEDKPLEEAYISCVEARKRDNQLLIPQDIDPSFPTSEPEEEAEELYRKGYAESEDNLWLHGELEDLHHERDRRGRKKGNVPSPKRCRSPPPKRRPSPAPKVRGRSPRKLLDQHSPRRLRSPAPLTMGSKSPVASPMQESEGIAFKCLGFQPDLTQTKSLPRAPGMFPHLKARKPRTGVTSKETHIRGAIDIVKGLEQKRQRRKEKFYQKYYNRARKEKAQVRRPPPGQGAERMRELGLFMAGKAGGHVYDVLASLGLLNKHAKLLFLGLDNAGKTTLLHMLKNDRVAILQPTLHPTSEELAIGNVRFTTFDLGGHQQARRLWKDYFPEVNGVVFLVDAKDYERFAEAKAELDALLSMEELAKVPFVILGNKIDHPDAVSEDELRHQLGMYQTTGKGKVPLEGIRPIEVFMCSVVMRQGYGDAIRWLSQYV</sequence>
<evidence type="ECO:0000256" key="6">
    <source>
        <dbReference type="ARBA" id="ARBA00021124"/>
    </source>
</evidence>
<evidence type="ECO:0000256" key="7">
    <source>
        <dbReference type="ARBA" id="ARBA00022448"/>
    </source>
</evidence>
<comment type="subcellular location">
    <subcellularLocation>
        <location evidence="2">Cytoplasmic vesicle</location>
        <location evidence="2">COPII-coated vesicle membrane</location>
        <topology evidence="2">Peripheral membrane protein</topology>
        <orientation evidence="2">Cytoplasmic side</orientation>
    </subcellularLocation>
    <subcellularLocation>
        <location evidence="3">Endoplasmic reticulum membrane</location>
        <topology evidence="3">Peripheral membrane protein</topology>
        <orientation evidence="3">Cytoplasmic side</orientation>
    </subcellularLocation>
    <subcellularLocation>
        <location evidence="1">Golgi apparatus membrane</location>
        <topology evidence="1">Peripheral membrane protein</topology>
        <orientation evidence="1">Cytoplasmic side</orientation>
    </subcellularLocation>
</comment>
<name>A0AAN6THL0_9PEZI</name>
<keyword evidence="12 22" id="KW-0653">Protein transport</keyword>
<feature type="compositionally biased region" description="Basic and acidic residues" evidence="23">
    <location>
        <begin position="1"/>
        <end position="10"/>
    </location>
</feature>
<keyword evidence="18" id="KW-0460">Magnesium</keyword>
<feature type="binding site" evidence="21">
    <location>
        <position position="785"/>
    </location>
    <ligand>
        <name>Mg(2+)</name>
        <dbReference type="ChEBI" id="CHEBI:18420"/>
    </ligand>
</feature>
<dbReference type="SMART" id="SM00178">
    <property type="entry name" value="SAR"/>
    <property type="match status" value="1"/>
</dbReference>
<evidence type="ECO:0000256" key="5">
    <source>
        <dbReference type="ARBA" id="ARBA00019961"/>
    </source>
</evidence>
<keyword evidence="13 22" id="KW-0333">Golgi apparatus</keyword>
<evidence type="ECO:0000256" key="12">
    <source>
        <dbReference type="ARBA" id="ARBA00022927"/>
    </source>
</evidence>
<evidence type="ECO:0000256" key="15">
    <source>
        <dbReference type="ARBA" id="ARBA00023136"/>
    </source>
</evidence>
<organism evidence="24 25">
    <name type="scientific">Canariomyces notabilis</name>
    <dbReference type="NCBI Taxonomy" id="2074819"/>
    <lineage>
        <taxon>Eukaryota</taxon>
        <taxon>Fungi</taxon>
        <taxon>Dikarya</taxon>
        <taxon>Ascomycota</taxon>
        <taxon>Pezizomycotina</taxon>
        <taxon>Sordariomycetes</taxon>
        <taxon>Sordariomycetidae</taxon>
        <taxon>Sordariales</taxon>
        <taxon>Chaetomiaceae</taxon>
        <taxon>Canariomyces</taxon>
    </lineage>
</organism>
<feature type="binding site" evidence="19">
    <location>
        <position position="767"/>
    </location>
    <ligand>
        <name>GTP</name>
        <dbReference type="ChEBI" id="CHEBI:37565"/>
    </ligand>
</feature>
<feature type="binding site" evidence="19">
    <location>
        <position position="906"/>
    </location>
    <ligand>
        <name>GTP</name>
        <dbReference type="ChEBI" id="CHEBI:37565"/>
    </ligand>
</feature>
<evidence type="ECO:0000256" key="13">
    <source>
        <dbReference type="ARBA" id="ARBA00023034"/>
    </source>
</evidence>
<evidence type="ECO:0000256" key="3">
    <source>
        <dbReference type="ARBA" id="ARBA00004397"/>
    </source>
</evidence>
<feature type="binding site" evidence="19">
    <location>
        <position position="864"/>
    </location>
    <ligand>
        <name>GTP</name>
        <dbReference type="ChEBI" id="CHEBI:37565"/>
    </ligand>
</feature>
<feature type="binding site" evidence="19">
    <location>
        <position position="866"/>
    </location>
    <ligand>
        <name>GTP</name>
        <dbReference type="ChEBI" id="CHEBI:37565"/>
    </ligand>
</feature>
<dbReference type="GO" id="GO:0005525">
    <property type="term" value="F:GTP binding"/>
    <property type="evidence" value="ECO:0007669"/>
    <property type="project" value="UniProtKB-KW"/>
</dbReference>
<keyword evidence="9" id="KW-0378">Hydrolase</keyword>
<reference evidence="24" key="2">
    <citation type="submission" date="2023-05" db="EMBL/GenBank/DDBJ databases">
        <authorList>
            <consortium name="Lawrence Berkeley National Laboratory"/>
            <person name="Steindorff A."/>
            <person name="Hensen N."/>
            <person name="Bonometti L."/>
            <person name="Westerberg I."/>
            <person name="Brannstrom I.O."/>
            <person name="Guillou S."/>
            <person name="Cros-Aarteil S."/>
            <person name="Calhoun S."/>
            <person name="Haridas S."/>
            <person name="Kuo A."/>
            <person name="Mondo S."/>
            <person name="Pangilinan J."/>
            <person name="Riley R."/>
            <person name="Labutti K."/>
            <person name="Andreopoulos B."/>
            <person name="Lipzen A."/>
            <person name="Chen C."/>
            <person name="Yanf M."/>
            <person name="Daum C."/>
            <person name="Ng V."/>
            <person name="Clum A."/>
            <person name="Ohm R."/>
            <person name="Martin F."/>
            <person name="Silar P."/>
            <person name="Natvig D."/>
            <person name="Lalanne C."/>
            <person name="Gautier V."/>
            <person name="Ament-Velasquez S.L."/>
            <person name="Kruys A."/>
            <person name="Hutchinson M.I."/>
            <person name="Powell A.J."/>
            <person name="Barry K."/>
            <person name="Miller A.N."/>
            <person name="Grigoriev I.V."/>
            <person name="Debuchy R."/>
            <person name="Gladieux P."/>
            <person name="Thoren M.H."/>
            <person name="Johannesson H."/>
        </authorList>
    </citation>
    <scope>NUCLEOTIDE SEQUENCE</scope>
    <source>
        <strain evidence="24">CBS 508.74</strain>
    </source>
</reference>
<dbReference type="GeneID" id="89941663"/>
<evidence type="ECO:0000256" key="16">
    <source>
        <dbReference type="ARBA" id="ARBA00023329"/>
    </source>
</evidence>
<feature type="compositionally biased region" description="Basic and acidic residues" evidence="23">
    <location>
        <begin position="293"/>
        <end position="302"/>
    </location>
</feature>
<feature type="region of interest" description="Disordered" evidence="23">
    <location>
        <begin position="518"/>
        <end position="541"/>
    </location>
</feature>
<evidence type="ECO:0000256" key="19">
    <source>
        <dbReference type="PIRSR" id="PIRSR606687-2"/>
    </source>
</evidence>
<dbReference type="Proteomes" id="UP001302812">
    <property type="component" value="Unassembled WGS sequence"/>
</dbReference>
<dbReference type="GO" id="GO:0005789">
    <property type="term" value="C:endoplasmic reticulum membrane"/>
    <property type="evidence" value="ECO:0007669"/>
    <property type="project" value="UniProtKB-SubCell"/>
</dbReference>
<dbReference type="AlphaFoldDB" id="A0AAN6THL0"/>
<accession>A0AAN6THL0</accession>
<evidence type="ECO:0000256" key="8">
    <source>
        <dbReference type="ARBA" id="ARBA00022741"/>
    </source>
</evidence>
<comment type="caution">
    <text evidence="24">The sequence shown here is derived from an EMBL/GenBank/DDBJ whole genome shotgun (WGS) entry which is preliminary data.</text>
</comment>
<dbReference type="InterPro" id="IPR005225">
    <property type="entry name" value="Small_GTP-bd"/>
</dbReference>
<gene>
    <name evidence="24" type="ORF">N656DRAFT_796543</name>
</gene>
<feature type="region of interest" description="Disordered" evidence="23">
    <location>
        <begin position="1"/>
        <end position="98"/>
    </location>
</feature>
<evidence type="ECO:0000256" key="11">
    <source>
        <dbReference type="ARBA" id="ARBA00022892"/>
    </source>
</evidence>
<keyword evidence="25" id="KW-1185">Reference proteome</keyword>
<feature type="region of interest" description="Disordered" evidence="23">
    <location>
        <begin position="286"/>
        <end position="418"/>
    </location>
</feature>
<evidence type="ECO:0000256" key="4">
    <source>
        <dbReference type="ARBA" id="ARBA00007507"/>
    </source>
</evidence>
<dbReference type="SMART" id="SM00177">
    <property type="entry name" value="ARF"/>
    <property type="match status" value="1"/>
</dbReference>
<evidence type="ECO:0000256" key="9">
    <source>
        <dbReference type="ARBA" id="ARBA00022801"/>
    </source>
</evidence>
<dbReference type="PRINTS" id="PR00328">
    <property type="entry name" value="SAR1GTPBP"/>
</dbReference>
<dbReference type="InterPro" id="IPR006689">
    <property type="entry name" value="Small_GTPase_ARF/SAR"/>
</dbReference>
<proteinExistence type="inferred from homology"/>
<dbReference type="InterPro" id="IPR018853">
    <property type="entry name" value="DUF2457"/>
</dbReference>
<keyword evidence="10 22" id="KW-0256">Endoplasmic reticulum</keyword>
<feature type="region of interest" description="Disordered" evidence="23">
    <location>
        <begin position="204"/>
        <end position="244"/>
    </location>
</feature>
<feature type="binding site" evidence="19">
    <location>
        <position position="907"/>
    </location>
    <ligand>
        <name>GTP</name>
        <dbReference type="ChEBI" id="CHEBI:37565"/>
    </ligand>
</feature>
<feature type="binding site" evidence="19">
    <location>
        <position position="764"/>
    </location>
    <ligand>
        <name>GTP</name>
        <dbReference type="ChEBI" id="CHEBI:37565"/>
    </ligand>
</feature>
<feature type="binding site" evidence="19">
    <location>
        <position position="863"/>
    </location>
    <ligand>
        <name>GTP</name>
        <dbReference type="ChEBI" id="CHEBI:37565"/>
    </ligand>
</feature>
<feature type="compositionally biased region" description="Acidic residues" evidence="23">
    <location>
        <begin position="325"/>
        <end position="398"/>
    </location>
</feature>
<evidence type="ECO:0000256" key="17">
    <source>
        <dbReference type="ARBA" id="ARBA00048548"/>
    </source>
</evidence>
<evidence type="ECO:0000256" key="10">
    <source>
        <dbReference type="ARBA" id="ARBA00022824"/>
    </source>
</evidence>
<dbReference type="Gene3D" id="3.40.50.300">
    <property type="entry name" value="P-loop containing nucleotide triphosphate hydrolases"/>
    <property type="match status" value="1"/>
</dbReference>
<evidence type="ECO:0000256" key="20">
    <source>
        <dbReference type="PIRSR" id="PIRSR606689-1"/>
    </source>
</evidence>
<reference evidence="24" key="1">
    <citation type="journal article" date="2023" name="Mol. Phylogenet. Evol.">
        <title>Genome-scale phylogeny and comparative genomics of the fungal order Sordariales.</title>
        <authorList>
            <person name="Hensen N."/>
            <person name="Bonometti L."/>
            <person name="Westerberg I."/>
            <person name="Brannstrom I.O."/>
            <person name="Guillou S."/>
            <person name="Cros-Aarteil S."/>
            <person name="Calhoun S."/>
            <person name="Haridas S."/>
            <person name="Kuo A."/>
            <person name="Mondo S."/>
            <person name="Pangilinan J."/>
            <person name="Riley R."/>
            <person name="LaButti K."/>
            <person name="Andreopoulos B."/>
            <person name="Lipzen A."/>
            <person name="Chen C."/>
            <person name="Yan M."/>
            <person name="Daum C."/>
            <person name="Ng V."/>
            <person name="Clum A."/>
            <person name="Steindorff A."/>
            <person name="Ohm R.A."/>
            <person name="Martin F."/>
            <person name="Silar P."/>
            <person name="Natvig D.O."/>
            <person name="Lalanne C."/>
            <person name="Gautier V."/>
            <person name="Ament-Velasquez S.L."/>
            <person name="Kruys A."/>
            <person name="Hutchinson M.I."/>
            <person name="Powell A.J."/>
            <person name="Barry K."/>
            <person name="Miller A.N."/>
            <person name="Grigoriev I.V."/>
            <person name="Debuchy R."/>
            <person name="Gladieux P."/>
            <person name="Hiltunen Thoren M."/>
            <person name="Johannesson H."/>
        </authorList>
    </citation>
    <scope>NUCLEOTIDE SEQUENCE</scope>
    <source>
        <strain evidence="24">CBS 508.74</strain>
    </source>
</reference>
<dbReference type="GO" id="GO:0016192">
    <property type="term" value="P:vesicle-mediated transport"/>
    <property type="evidence" value="ECO:0007669"/>
    <property type="project" value="UniProtKB-KW"/>
</dbReference>
<feature type="binding site" evidence="20">
    <location>
        <begin position="761"/>
        <end position="768"/>
    </location>
    <ligand>
        <name>GTP</name>
        <dbReference type="ChEBI" id="CHEBI:37565"/>
    </ligand>
</feature>
<evidence type="ECO:0000313" key="24">
    <source>
        <dbReference type="EMBL" id="KAK4114025.1"/>
    </source>
</evidence>
<feature type="binding site" evidence="18">
    <location>
        <position position="763"/>
    </location>
    <ligand>
        <name>Mg(2+)</name>
        <dbReference type="ChEBI" id="CHEBI:18420"/>
    </ligand>
</feature>
<evidence type="ECO:0000256" key="21">
    <source>
        <dbReference type="PIRSR" id="PIRSR606689-2"/>
    </source>
</evidence>
<feature type="binding site" evidence="20">
    <location>
        <begin position="863"/>
        <end position="866"/>
    </location>
    <ligand>
        <name>GTP</name>
        <dbReference type="ChEBI" id="CHEBI:37565"/>
    </ligand>
</feature>
<feature type="compositionally biased region" description="Basic residues" evidence="23">
    <location>
        <begin position="566"/>
        <end position="600"/>
    </location>
</feature>
<keyword evidence="18" id="KW-0479">Metal-binding</keyword>
<dbReference type="GO" id="GO:0003924">
    <property type="term" value="F:GTPase activity"/>
    <property type="evidence" value="ECO:0007669"/>
    <property type="project" value="InterPro"/>
</dbReference>
<feature type="binding site" evidence="19">
    <location>
        <position position="769"/>
    </location>
    <ligand>
        <name>GTP</name>
        <dbReference type="ChEBI" id="CHEBI:37565"/>
    </ligand>
</feature>
<comment type="catalytic activity">
    <reaction evidence="17">
        <text>GTP + H2O = GDP + phosphate + H(+)</text>
        <dbReference type="Rhea" id="RHEA:19669"/>
        <dbReference type="ChEBI" id="CHEBI:15377"/>
        <dbReference type="ChEBI" id="CHEBI:15378"/>
        <dbReference type="ChEBI" id="CHEBI:37565"/>
        <dbReference type="ChEBI" id="CHEBI:43474"/>
        <dbReference type="ChEBI" id="CHEBI:58189"/>
    </reaction>
</comment>
<feature type="compositionally biased region" description="Polar residues" evidence="23">
    <location>
        <begin position="446"/>
        <end position="455"/>
    </location>
</feature>
<comment type="similarity">
    <text evidence="4 22">Belongs to the small GTPase superfamily. SAR1 family.</text>
</comment>
<dbReference type="FunFam" id="3.40.50.300:FF:000161">
    <property type="entry name" value="Small COPII coat GTPase"/>
    <property type="match status" value="1"/>
</dbReference>
<keyword evidence="7 22" id="KW-0813">Transport</keyword>
<keyword evidence="16" id="KW-0968">Cytoplasmic vesicle</keyword>
<evidence type="ECO:0000256" key="18">
    <source>
        <dbReference type="PIRSR" id="PIRSR606687-1"/>
    </source>
</evidence>
<evidence type="ECO:0000256" key="1">
    <source>
        <dbReference type="ARBA" id="ARBA00004255"/>
    </source>
</evidence>
<dbReference type="RefSeq" id="XP_064671595.1">
    <property type="nucleotide sequence ID" value="XM_064817538.1"/>
</dbReference>
<protein>
    <recommendedName>
        <fullName evidence="6">Small COPII coat GTPase SAR1</fullName>
    </recommendedName>
    <alternativeName>
        <fullName evidence="5">Small COPII coat GTPase sar1</fullName>
    </alternativeName>
</protein>
<feature type="binding site" evidence="19">
    <location>
        <position position="766"/>
    </location>
    <ligand>
        <name>GTP</name>
        <dbReference type="ChEBI" id="CHEBI:37565"/>
    </ligand>
</feature>
<keyword evidence="11 22" id="KW-0931">ER-Golgi transport</keyword>
<dbReference type="Pfam" id="PF10446">
    <property type="entry name" value="DUF2457"/>
    <property type="match status" value="1"/>
</dbReference>
<feature type="binding site" evidence="19">
    <location>
        <position position="768"/>
    </location>
    <ligand>
        <name>GTP</name>
        <dbReference type="ChEBI" id="CHEBI:37565"/>
    </ligand>
</feature>
<evidence type="ECO:0000256" key="23">
    <source>
        <dbReference type="SAM" id="MobiDB-lite"/>
    </source>
</evidence>
<feature type="compositionally biased region" description="Basic and acidic residues" evidence="23">
    <location>
        <begin position="311"/>
        <end position="324"/>
    </location>
</feature>
<dbReference type="NCBIfam" id="TIGR00231">
    <property type="entry name" value="small_GTP"/>
    <property type="match status" value="1"/>
</dbReference>
<dbReference type="Pfam" id="PF00025">
    <property type="entry name" value="Arf"/>
    <property type="match status" value="1"/>
</dbReference>
<evidence type="ECO:0000256" key="14">
    <source>
        <dbReference type="ARBA" id="ARBA00023134"/>
    </source>
</evidence>
<feature type="region of interest" description="Disordered" evidence="23">
    <location>
        <begin position="434"/>
        <end position="492"/>
    </location>
</feature>
<dbReference type="EMBL" id="MU853337">
    <property type="protein sequence ID" value="KAK4114025.1"/>
    <property type="molecule type" value="Genomic_DNA"/>
</dbReference>
<dbReference type="GO" id="GO:0046872">
    <property type="term" value="F:metal ion binding"/>
    <property type="evidence" value="ECO:0007669"/>
    <property type="project" value="UniProtKB-KW"/>
</dbReference>